<comment type="caution">
    <text evidence="1">The sequence shown here is derived from an EMBL/GenBank/DDBJ whole genome shotgun (WGS) entry which is preliminary data.</text>
</comment>
<proteinExistence type="predicted"/>
<keyword evidence="2" id="KW-1185">Reference proteome</keyword>
<gene>
    <name evidence="1" type="ORF">Cgig2_018794</name>
</gene>
<name>A0A9Q1QE17_9CARY</name>
<protein>
    <submittedName>
        <fullName evidence="1">Uncharacterized protein</fullName>
    </submittedName>
</protein>
<dbReference type="PANTHER" id="PTHR31681">
    <property type="entry name" value="C2H2-LIKE ZINC FINGER PROTEIN"/>
    <property type="match status" value="1"/>
</dbReference>
<evidence type="ECO:0000313" key="1">
    <source>
        <dbReference type="EMBL" id="KAJ8438314.1"/>
    </source>
</evidence>
<dbReference type="PANTHER" id="PTHR31681:SF39">
    <property type="entry name" value="OS01G0785900 PROTEIN"/>
    <property type="match status" value="1"/>
</dbReference>
<accession>A0A9Q1QE17</accession>
<dbReference type="AlphaFoldDB" id="A0A9Q1QE17"/>
<reference evidence="1" key="1">
    <citation type="submission" date="2022-04" db="EMBL/GenBank/DDBJ databases">
        <title>Carnegiea gigantea Genome sequencing and assembly v2.</title>
        <authorList>
            <person name="Copetti D."/>
            <person name="Sanderson M.J."/>
            <person name="Burquez A."/>
            <person name="Wojciechowski M.F."/>
        </authorList>
    </citation>
    <scope>NUCLEOTIDE SEQUENCE</scope>
    <source>
        <strain evidence="1">SGP5-SGP5p</strain>
        <tissue evidence="1">Aerial part</tissue>
    </source>
</reference>
<dbReference type="OrthoDB" id="1654885at2759"/>
<dbReference type="EMBL" id="JAKOGI010000259">
    <property type="protein sequence ID" value="KAJ8438314.1"/>
    <property type="molecule type" value="Genomic_DNA"/>
</dbReference>
<sequence length="161" mass="17465">MVKIKASKPPNKKHPRCLADGNELLRFYGTTMACSLGLAGSSSLCVLEKCCLGGLNSLLAVEQNPSIPLVSKVLTIILGMDVSHGSPGHSDVPSIAACEHPLNCCLMLLLLLLGSLVVYHPYHDFLMYLAHYPKVLLPDPFESVQLKVEGLVGNIDREMLR</sequence>
<organism evidence="1 2">
    <name type="scientific">Carnegiea gigantea</name>
    <dbReference type="NCBI Taxonomy" id="171969"/>
    <lineage>
        <taxon>Eukaryota</taxon>
        <taxon>Viridiplantae</taxon>
        <taxon>Streptophyta</taxon>
        <taxon>Embryophyta</taxon>
        <taxon>Tracheophyta</taxon>
        <taxon>Spermatophyta</taxon>
        <taxon>Magnoliopsida</taxon>
        <taxon>eudicotyledons</taxon>
        <taxon>Gunneridae</taxon>
        <taxon>Pentapetalae</taxon>
        <taxon>Caryophyllales</taxon>
        <taxon>Cactineae</taxon>
        <taxon>Cactaceae</taxon>
        <taxon>Cactoideae</taxon>
        <taxon>Echinocereeae</taxon>
        <taxon>Carnegiea</taxon>
    </lineage>
</organism>
<dbReference type="Proteomes" id="UP001153076">
    <property type="component" value="Unassembled WGS sequence"/>
</dbReference>
<evidence type="ECO:0000313" key="2">
    <source>
        <dbReference type="Proteomes" id="UP001153076"/>
    </source>
</evidence>